<accession>A0A0S4JLH6</accession>
<keyword evidence="8" id="KW-1185">Reference proteome</keyword>
<dbReference type="InterPro" id="IPR031127">
    <property type="entry name" value="E3_UB_ligase_RBR"/>
</dbReference>
<evidence type="ECO:0000256" key="3">
    <source>
        <dbReference type="ARBA" id="ARBA00022786"/>
    </source>
</evidence>
<evidence type="ECO:0000313" key="8">
    <source>
        <dbReference type="Proteomes" id="UP000051952"/>
    </source>
</evidence>
<dbReference type="GO" id="GO:0004842">
    <property type="term" value="F:ubiquitin-protein transferase activity"/>
    <property type="evidence" value="ECO:0007669"/>
    <property type="project" value="InterPro"/>
</dbReference>
<dbReference type="GO" id="GO:0016567">
    <property type="term" value="P:protein ubiquitination"/>
    <property type="evidence" value="ECO:0007669"/>
    <property type="project" value="InterPro"/>
</dbReference>
<gene>
    <name evidence="7" type="ORF">BSAL_29730</name>
</gene>
<dbReference type="VEuPathDB" id="TriTrypDB:BSAL_29730"/>
<dbReference type="EMBL" id="CYKH01001884">
    <property type="protein sequence ID" value="CUG91011.1"/>
    <property type="molecule type" value="Genomic_DNA"/>
</dbReference>
<dbReference type="AlphaFoldDB" id="A0A0S4JLH6"/>
<feature type="domain" description="IBR" evidence="6">
    <location>
        <begin position="434"/>
        <end position="495"/>
    </location>
</feature>
<name>A0A0S4JLH6_BODSA</name>
<dbReference type="CDD" id="cd20335">
    <property type="entry name" value="BRcat_RBR"/>
    <property type="match status" value="1"/>
</dbReference>
<sequence>MEPRCTCDAAEQQEARTTGDNSIVTNVVDEEDAGMASRMPSSGFSQFAVSTAWLDALEVLDNVVAGVIESETGTKTDVTPPQMPATTYALVVAPTAVAEPSVLRRMLSTRPQEQLDELHFLSQVFTESDTRLKVDRFGRLLFRATITLDIAGGAIHALLTVTVPPAYPAIGHPLEVRVTSRKGAKSFLAAITKELQDAALQKAGTIREELLIAATNTTTLSADTELLTAMSQADPSSALTEMLNCAKQLLSEMPIAKMAEHYCTCVECNTRLLKEKLDKYPQPAMRADNGECVCLTCGSVALPLPNVRPAATGANAATPITTSSPTTMEEQPPPLCSFCYVDDDPLVFLECGCISCLECFNRFSDIAIGARALRKLPLGRGKIVIQKHDKSPSPTQLLRELVGIPCPNHQNDPKAIIYDPALLKLLPPRTYNRFNFFAMEFAFDKQPGVVYCPLPKCCGYVFITDQPGELIECPFCGEIFCTRCQNAADGDACTCTKYANITRLSALNLAERYGVPALYDHRYKERQVEKSNSSSSSGTTPLSALSSSSSSVPSVVNSFAKQPSMHEPDGGWVFVLVTLRSKQLPLRLPLRGVWYPILAHFVLSSQLCPYGQQFRSREEVFLAMFHGALLDPALSLGSQLLFTGAVLFVIETFHAEDYTLRKVNDSAHRLYYASKQNVSQLIAKKKCPVCTKPVIHYLNHGCHMIFGCHPGMPEWCYVCGSIANGHKCPKGCPLFCKFKAEKDFHGRLQITAVGCDCILCPDCKPMRPCDNCTLCPMCTMDGLTSLI</sequence>
<dbReference type="InterPro" id="IPR002867">
    <property type="entry name" value="IBR_dom"/>
</dbReference>
<evidence type="ECO:0000256" key="4">
    <source>
        <dbReference type="ARBA" id="ARBA00022833"/>
    </source>
</evidence>
<dbReference type="OrthoDB" id="1431934at2759"/>
<evidence type="ECO:0000313" key="7">
    <source>
        <dbReference type="EMBL" id="CUG91011.1"/>
    </source>
</evidence>
<dbReference type="PANTHER" id="PTHR11685">
    <property type="entry name" value="RBR FAMILY RING FINGER AND IBR DOMAIN-CONTAINING"/>
    <property type="match status" value="1"/>
</dbReference>
<evidence type="ECO:0000259" key="6">
    <source>
        <dbReference type="Pfam" id="PF01485"/>
    </source>
</evidence>
<evidence type="ECO:0000256" key="2">
    <source>
        <dbReference type="ARBA" id="ARBA00022771"/>
    </source>
</evidence>
<feature type="compositionally biased region" description="Low complexity" evidence="5">
    <location>
        <begin position="531"/>
        <end position="551"/>
    </location>
</feature>
<proteinExistence type="predicted"/>
<dbReference type="Proteomes" id="UP000051952">
    <property type="component" value="Unassembled WGS sequence"/>
</dbReference>
<dbReference type="Pfam" id="PF01485">
    <property type="entry name" value="IBR"/>
    <property type="match status" value="1"/>
</dbReference>
<reference evidence="8" key="1">
    <citation type="submission" date="2015-09" db="EMBL/GenBank/DDBJ databases">
        <authorList>
            <consortium name="Pathogen Informatics"/>
        </authorList>
    </citation>
    <scope>NUCLEOTIDE SEQUENCE [LARGE SCALE GENOMIC DNA]</scope>
    <source>
        <strain evidence="8">Lake Konstanz</strain>
    </source>
</reference>
<dbReference type="GO" id="GO:0008270">
    <property type="term" value="F:zinc ion binding"/>
    <property type="evidence" value="ECO:0007669"/>
    <property type="project" value="UniProtKB-KW"/>
</dbReference>
<evidence type="ECO:0000256" key="5">
    <source>
        <dbReference type="SAM" id="MobiDB-lite"/>
    </source>
</evidence>
<organism evidence="7 8">
    <name type="scientific">Bodo saltans</name>
    <name type="common">Flagellated protozoan</name>
    <dbReference type="NCBI Taxonomy" id="75058"/>
    <lineage>
        <taxon>Eukaryota</taxon>
        <taxon>Discoba</taxon>
        <taxon>Euglenozoa</taxon>
        <taxon>Kinetoplastea</taxon>
        <taxon>Metakinetoplastina</taxon>
        <taxon>Eubodonida</taxon>
        <taxon>Bodonidae</taxon>
        <taxon>Bodo</taxon>
    </lineage>
</organism>
<keyword evidence="1" id="KW-0479">Metal-binding</keyword>
<feature type="region of interest" description="Disordered" evidence="5">
    <location>
        <begin position="526"/>
        <end position="551"/>
    </location>
</feature>
<protein>
    <recommendedName>
        <fullName evidence="6">IBR domain-containing protein</fullName>
    </recommendedName>
</protein>
<keyword evidence="2" id="KW-0863">Zinc-finger</keyword>
<keyword evidence="3" id="KW-0833">Ubl conjugation pathway</keyword>
<keyword evidence="4" id="KW-0862">Zinc</keyword>
<evidence type="ECO:0000256" key="1">
    <source>
        <dbReference type="ARBA" id="ARBA00022723"/>
    </source>
</evidence>